<evidence type="ECO:0000259" key="3">
    <source>
        <dbReference type="Pfam" id="PF10907"/>
    </source>
</evidence>
<evidence type="ECO:0000313" key="4">
    <source>
        <dbReference type="EMBL" id="SDG98942.1"/>
    </source>
</evidence>
<feature type="transmembrane region" description="Helical" evidence="2">
    <location>
        <begin position="6"/>
        <end position="28"/>
    </location>
</feature>
<feature type="domain" description="Type IV conjugative transfer protein TrbJ/K C-terminal" evidence="3">
    <location>
        <begin position="8"/>
        <end position="83"/>
    </location>
</feature>
<dbReference type="RefSeq" id="WP_090598122.1">
    <property type="nucleotide sequence ID" value="NZ_FNCS01000015.1"/>
</dbReference>
<keyword evidence="2" id="KW-0472">Membrane</keyword>
<gene>
    <name evidence="4" type="ORF">SAMN04487974_11535</name>
</gene>
<dbReference type="Proteomes" id="UP000199495">
    <property type="component" value="Unassembled WGS sequence"/>
</dbReference>
<feature type="region of interest" description="Disordered" evidence="1">
    <location>
        <begin position="63"/>
        <end position="86"/>
    </location>
</feature>
<dbReference type="InterPro" id="IPR024475">
    <property type="entry name" value="TrbJ/K_C"/>
</dbReference>
<keyword evidence="2" id="KW-1133">Transmembrane helix</keyword>
<proteinExistence type="predicted"/>
<evidence type="ECO:0000256" key="1">
    <source>
        <dbReference type="SAM" id="MobiDB-lite"/>
    </source>
</evidence>
<sequence>MATVKLPIVVVIAIVAALTGGAASYVFIPNTDPEVKALLQRQLELAEQEAAAREEAAERAKDFFDANPDDYPTSGGQQMAPRWGDN</sequence>
<evidence type="ECO:0000313" key="5">
    <source>
        <dbReference type="Proteomes" id="UP000199495"/>
    </source>
</evidence>
<keyword evidence="2" id="KW-0812">Transmembrane</keyword>
<name>A0A1G7YQV1_9HYPH</name>
<accession>A0A1G7YQV1</accession>
<organism evidence="4 5">
    <name type="scientific">Pelagibacterium luteolum</name>
    <dbReference type="NCBI Taxonomy" id="440168"/>
    <lineage>
        <taxon>Bacteria</taxon>
        <taxon>Pseudomonadati</taxon>
        <taxon>Pseudomonadota</taxon>
        <taxon>Alphaproteobacteria</taxon>
        <taxon>Hyphomicrobiales</taxon>
        <taxon>Devosiaceae</taxon>
        <taxon>Pelagibacterium</taxon>
    </lineage>
</organism>
<dbReference type="STRING" id="440168.SAMN04487974_11535"/>
<dbReference type="EMBL" id="FNCS01000015">
    <property type="protein sequence ID" value="SDG98942.1"/>
    <property type="molecule type" value="Genomic_DNA"/>
</dbReference>
<reference evidence="4 5" key="1">
    <citation type="submission" date="2016-10" db="EMBL/GenBank/DDBJ databases">
        <authorList>
            <person name="de Groot N.N."/>
        </authorList>
    </citation>
    <scope>NUCLEOTIDE SEQUENCE [LARGE SCALE GENOMIC DNA]</scope>
    <source>
        <strain evidence="4 5">CGMCC 1.10267</strain>
    </source>
</reference>
<dbReference type="Pfam" id="PF10907">
    <property type="entry name" value="DUF2749"/>
    <property type="match status" value="1"/>
</dbReference>
<protein>
    <submittedName>
        <fullName evidence="4">Entry exclusion protein TrbK, Ti-type</fullName>
    </submittedName>
</protein>
<keyword evidence="5" id="KW-1185">Reference proteome</keyword>
<dbReference type="AlphaFoldDB" id="A0A1G7YQV1"/>
<evidence type="ECO:0000256" key="2">
    <source>
        <dbReference type="SAM" id="Phobius"/>
    </source>
</evidence>